<keyword evidence="11" id="KW-0378">Hydrolase</keyword>
<reference evidence="21 22" key="1">
    <citation type="submission" date="2016-02" db="EMBL/GenBank/DDBJ databases">
        <title>Comparative genomic and transcriptomic foundation for Pichia pastoris.</title>
        <authorList>
            <person name="Love K.R."/>
            <person name="Shah K.A."/>
            <person name="Whittaker C.A."/>
            <person name="Wu J."/>
            <person name="Bartlett M.C."/>
            <person name="Ma D."/>
            <person name="Leeson R.L."/>
            <person name="Priest M."/>
            <person name="Young S.K."/>
            <person name="Love J.C."/>
        </authorList>
    </citation>
    <scope>NUCLEOTIDE SEQUENCE [LARGE SCALE GENOMIC DNA]</scope>
    <source>
        <strain evidence="21 22">ATCC 28485</strain>
    </source>
</reference>
<dbReference type="Gene3D" id="3.20.20.80">
    <property type="entry name" value="Glycosidases"/>
    <property type="match status" value="2"/>
</dbReference>
<dbReference type="FunFam" id="3.20.20.80:FF:000242">
    <property type="entry name" value="Glycogen debranching enzyme Gdb1, putative"/>
    <property type="match status" value="1"/>
</dbReference>
<comment type="subcellular location">
    <subcellularLocation>
        <location evidence="4">Cytoplasm</location>
    </subcellularLocation>
</comment>
<organism evidence="21 22">
    <name type="scientific">Komagataella pastoris</name>
    <name type="common">Yeast</name>
    <name type="synonym">Pichia pastoris</name>
    <dbReference type="NCBI Taxonomy" id="4922"/>
    <lineage>
        <taxon>Eukaryota</taxon>
        <taxon>Fungi</taxon>
        <taxon>Dikarya</taxon>
        <taxon>Ascomycota</taxon>
        <taxon>Saccharomycotina</taxon>
        <taxon>Pichiomycetes</taxon>
        <taxon>Pichiales</taxon>
        <taxon>Pichiaceae</taxon>
        <taxon>Komagataella</taxon>
    </lineage>
</organism>
<dbReference type="OrthoDB" id="10248904at2759"/>
<evidence type="ECO:0000256" key="3">
    <source>
        <dbReference type="ARBA" id="ARBA00003530"/>
    </source>
</evidence>
<dbReference type="Pfam" id="PF14699">
    <property type="entry name" value="hGDE_N"/>
    <property type="match status" value="1"/>
</dbReference>
<dbReference type="GO" id="GO:0005980">
    <property type="term" value="P:glycogen catabolic process"/>
    <property type="evidence" value="ECO:0007669"/>
    <property type="project" value="InterPro"/>
</dbReference>
<feature type="domain" description="Glycogen debranching enzyme C-terminal" evidence="17">
    <location>
        <begin position="1042"/>
        <end position="1515"/>
    </location>
</feature>
<evidence type="ECO:0000256" key="15">
    <source>
        <dbReference type="ARBA" id="ARBA00025780"/>
    </source>
</evidence>
<dbReference type="GO" id="GO:0004134">
    <property type="term" value="F:4-alpha-glucanotransferase activity"/>
    <property type="evidence" value="ECO:0007669"/>
    <property type="project" value="UniProtKB-EC"/>
</dbReference>
<protein>
    <recommendedName>
        <fullName evidence="7">Glycogen debranching enzyme</fullName>
        <ecNumber evidence="5">2.4.1.25</ecNumber>
        <ecNumber evidence="6">3.2.1.33</ecNumber>
    </recommendedName>
    <alternativeName>
        <fullName evidence="16">Glycogen debrancher</fullName>
    </alternativeName>
</protein>
<dbReference type="GO" id="GO:0005978">
    <property type="term" value="P:glycogen biosynthetic process"/>
    <property type="evidence" value="ECO:0007669"/>
    <property type="project" value="UniProtKB-KW"/>
</dbReference>
<feature type="domain" description="Glycogen debranching enzyme glucanotransferase" evidence="19">
    <location>
        <begin position="136"/>
        <end position="559"/>
    </location>
</feature>
<dbReference type="Pfam" id="PF06202">
    <property type="entry name" value="GDE_C"/>
    <property type="match status" value="1"/>
</dbReference>
<dbReference type="InterPro" id="IPR029436">
    <property type="entry name" value="AGL_euk_N"/>
</dbReference>
<dbReference type="InterPro" id="IPR006421">
    <property type="entry name" value="Glycogen_debranch_met"/>
</dbReference>
<dbReference type="CDD" id="cd11327">
    <property type="entry name" value="AmyAc_Glg_debranch_2"/>
    <property type="match status" value="1"/>
</dbReference>
<evidence type="ECO:0000256" key="4">
    <source>
        <dbReference type="ARBA" id="ARBA00004496"/>
    </source>
</evidence>
<dbReference type="Pfam" id="PF14701">
    <property type="entry name" value="hDGE_amylase"/>
    <property type="match status" value="1"/>
</dbReference>
<dbReference type="InterPro" id="IPR012341">
    <property type="entry name" value="6hp_glycosidase-like_sf"/>
</dbReference>
<evidence type="ECO:0000256" key="11">
    <source>
        <dbReference type="ARBA" id="ARBA00022801"/>
    </source>
</evidence>
<keyword evidence="14" id="KW-0326">Glycosidase</keyword>
<keyword evidence="13" id="KW-0511">Multifunctional enzyme</keyword>
<evidence type="ECO:0000256" key="9">
    <source>
        <dbReference type="ARBA" id="ARBA00022676"/>
    </source>
</evidence>
<dbReference type="InterPro" id="IPR032788">
    <property type="entry name" value="AGL_central"/>
</dbReference>
<accession>A0A1B2JEG2</accession>
<dbReference type="NCBIfam" id="TIGR01531">
    <property type="entry name" value="glyc_debranch"/>
    <property type="match status" value="1"/>
</dbReference>
<dbReference type="SUPFAM" id="SSF48208">
    <property type="entry name" value="Six-hairpin glycosidases"/>
    <property type="match status" value="1"/>
</dbReference>
<feature type="domain" description="Eukaryotic glycogen debranching enzyme N-terminal" evidence="18">
    <location>
        <begin position="44"/>
        <end position="133"/>
    </location>
</feature>
<dbReference type="PANTHER" id="PTHR10569:SF2">
    <property type="entry name" value="GLYCOGEN DEBRANCHING ENZYME"/>
    <property type="match status" value="1"/>
</dbReference>
<name>A0A1B2JEG2_PICPA</name>
<comment type="similarity">
    <text evidence="15">Belongs to the glycogen debranching enzyme family.</text>
</comment>
<sequence length="1525" mass="173799">MTRAVFLKVDNFGAPVAGSSSGVITLPSVPLDPNYKEGDVLLQLHIIIEAGSTIANKGDLWHNVPSSFAKKFERDKFYQQRITCSLYEDTVIAIPIYKPGSFSYFISYQDEELDVQKTTRQYYFISPPNIYINGSYLPFNNISLQSVVSKWMGNDLIAWEQIFDKISKKGYNMIHFTPLQSRGESNSPYSIYDQLQFDPVIFNSETEVEQMVSRLHEEHGILSMTDVVWNHTANNSDWLRCHPEAGYNRETSPHLISAIELDLRLKEFSDSMANHGYPTIIKSTDDILTIMDGIKVHVLGDLKLWQFYVLDVRSHVNELRENWETSLQRNIKIVLPQDSYEDYSKLAEFVKDKCLSLPFHLAERNANRLDISSFACILASILDTSEYSSEVENRATRILNEINLPQYKIYDEDSNEILEQLFNRIKYLRLEEHGPQLGEITAAAPLTEPYFTVFQDKNGKQWELANNGWIWGGNPLVDFASPQTKSYLRREVIIWGDCVKLRYGSGPDDSPYLWKRMLEYTQKCAKIFDGFRIDNCHSTPLHVGEALLDAAREVNPNLYVVAELFSGSEELDILFVERLAICSLIREAMQAYSVGELSRLLHRHGGGPIGSLRWLPLDEFSYPATKDSQVIAANVFIDKASEIPVPRVCFRNAPHALFMDCTHDNEVPNQKRKVEDTLTNAALVSFCSCAVGSVYGYDECFPALLDLVNEQRIYNPSSINGIPYVKSRLSDIREFLSHQSLDHSEDNEVHVHHEGQFVTVHRTNSKTGRGYFLIARTKFEEGAHETLPTINLSGTKVNHEFSYSLRKKKDFDISFDPQYLPEVPVDLVELSPPQVSFNESTKKSCITLPEYFPQGSITILSTLMESVDEELEKFTTTGAIEATEELSLIDIQGILYRCESEERDASAGRDGVYDIPGHGRLVYAGVQGWISVLKDVIKKNDLAHPICEHLREGSWACDYVTNRLNKFVELSQNPGAVNRFRKWLWFRMDRIKRVPYFLLPRYFCTVVGVAYEALRFRALSLMSPMVQTGTRFLQNLSLVSVQMVGCMNSASLTPKEMIPSMAAGLPHFSYDYMRCWGRDIFLSLRGLLLATGRFDEAKSHIVNCGKTLKHGLIPNLIGSGAEPRFNARDAVWFYAQSIQDYVREVPNGYEILQEKVERRFLPFDDSWFPLTDPRAYSVMSTIEELLYEILSRHASGISYREANAGPNLDSQMSDEGFNVRVTVDWNNGLIFGGSQNNCGTWMDKMGESESAGNKGIPGTPRDGAAIEIIGLLKSTLQFVVELRKRGLFKFNKVTNQHGNDITFESWNTLVAKNFEHCFYVPEDPSDDANYDLDSAIINRRGIYKDLYRSGKPYEDYQLRPNFCIAMCVAPELFTPSFALRSLKKADILIRGPIGMSTLDPSDLNYRPYYNNSEDSTDFATAKGRNYHQGPEWVWLTGFFLRAFRFYHLKEVDFCRNEKGDQSTHLDLLLSRRLSAHRSWIAESVWAGLTELTNKGGSYCRDSSPTQAWSAATLIELYHDMYLHEN</sequence>
<evidence type="ECO:0000259" key="17">
    <source>
        <dbReference type="Pfam" id="PF06202"/>
    </source>
</evidence>
<dbReference type="FunFam" id="3.20.20.80:FF:000070">
    <property type="entry name" value="GDB1p Glycogen debranching enzyme"/>
    <property type="match status" value="1"/>
</dbReference>
<dbReference type="EC" id="3.2.1.33" evidence="6"/>
<dbReference type="GO" id="GO:0004135">
    <property type="term" value="F:amylo-alpha-1,6-glucosidase activity"/>
    <property type="evidence" value="ECO:0007669"/>
    <property type="project" value="UniProtKB-EC"/>
</dbReference>
<dbReference type="FunFam" id="1.50.10.10:FF:000039">
    <property type="entry name" value="Glycogen debranching enzyme Gdb1, putative"/>
    <property type="match status" value="1"/>
</dbReference>
<dbReference type="InterPro" id="IPR032790">
    <property type="entry name" value="GDE_C"/>
</dbReference>
<dbReference type="Gene3D" id="1.50.10.10">
    <property type="match status" value="1"/>
</dbReference>
<dbReference type="Proteomes" id="UP000094565">
    <property type="component" value="Chromosome 2"/>
</dbReference>
<dbReference type="EC" id="2.4.1.25" evidence="5"/>
<keyword evidence="22" id="KW-1185">Reference proteome</keyword>
<evidence type="ECO:0000256" key="14">
    <source>
        <dbReference type="ARBA" id="ARBA00023295"/>
    </source>
</evidence>
<keyword evidence="12" id="KW-0320">Glycogen biosynthesis</keyword>
<evidence type="ECO:0000256" key="10">
    <source>
        <dbReference type="ARBA" id="ARBA00022679"/>
    </source>
</evidence>
<evidence type="ECO:0000313" key="22">
    <source>
        <dbReference type="Proteomes" id="UP000094565"/>
    </source>
</evidence>
<evidence type="ECO:0000259" key="20">
    <source>
        <dbReference type="Pfam" id="PF14702"/>
    </source>
</evidence>
<gene>
    <name evidence="21" type="primary">GDB1</name>
    <name evidence="21" type="ORF">ATY40_BA7502331</name>
</gene>
<dbReference type="PANTHER" id="PTHR10569">
    <property type="entry name" value="GLYCOGEN DEBRANCHING ENZYME"/>
    <property type="match status" value="1"/>
</dbReference>
<comment type="catalytic activity">
    <reaction evidence="2">
        <text>Hydrolysis of (1-&gt;6)-alpha-D-glucosidic branch linkages in glycogen phosphorylase limit dextrin.</text>
        <dbReference type="EC" id="3.2.1.33"/>
    </reaction>
</comment>
<keyword evidence="9" id="KW-0328">Glycosyltransferase</keyword>
<dbReference type="EMBL" id="CP014585">
    <property type="protein sequence ID" value="ANZ76235.1"/>
    <property type="molecule type" value="Genomic_DNA"/>
</dbReference>
<keyword evidence="8" id="KW-0963">Cytoplasm</keyword>
<evidence type="ECO:0000313" key="21">
    <source>
        <dbReference type="EMBL" id="ANZ76235.1"/>
    </source>
</evidence>
<evidence type="ECO:0000259" key="19">
    <source>
        <dbReference type="Pfam" id="PF14701"/>
    </source>
</evidence>
<comment type="function">
    <text evidence="3">Multifunctional enzyme acting as 1,4-alpha-D-glucan:1,4-alpha-D-glucan 4-alpha-D-glycosyltransferase and amylo-1,6-glucosidase in glycogen degradation.</text>
</comment>
<feature type="domain" description="Glycogen debranching enzyme central" evidence="20">
    <location>
        <begin position="721"/>
        <end position="964"/>
    </location>
</feature>
<dbReference type="GO" id="GO:0005737">
    <property type="term" value="C:cytoplasm"/>
    <property type="evidence" value="ECO:0007669"/>
    <property type="project" value="UniProtKB-SubCell"/>
</dbReference>
<evidence type="ECO:0000256" key="1">
    <source>
        <dbReference type="ARBA" id="ARBA00000439"/>
    </source>
</evidence>
<evidence type="ECO:0000256" key="8">
    <source>
        <dbReference type="ARBA" id="ARBA00022490"/>
    </source>
</evidence>
<proteinExistence type="inferred from homology"/>
<evidence type="ECO:0000256" key="5">
    <source>
        <dbReference type="ARBA" id="ARBA00012560"/>
    </source>
</evidence>
<dbReference type="InterPro" id="IPR032792">
    <property type="entry name" value="AGL_glucanoTrfase"/>
</dbReference>
<evidence type="ECO:0000256" key="6">
    <source>
        <dbReference type="ARBA" id="ARBA00012778"/>
    </source>
</evidence>
<dbReference type="InterPro" id="IPR010401">
    <property type="entry name" value="AGL/Gdb1"/>
</dbReference>
<keyword evidence="10" id="KW-0808">Transferase</keyword>
<evidence type="ECO:0000256" key="16">
    <source>
        <dbReference type="ARBA" id="ARBA00031477"/>
    </source>
</evidence>
<dbReference type="Pfam" id="PF14702">
    <property type="entry name" value="hGDE_central"/>
    <property type="match status" value="1"/>
</dbReference>
<evidence type="ECO:0000256" key="13">
    <source>
        <dbReference type="ARBA" id="ARBA00023268"/>
    </source>
</evidence>
<dbReference type="InterPro" id="IPR008928">
    <property type="entry name" value="6-hairpin_glycosidase_sf"/>
</dbReference>
<dbReference type="InterPro" id="IPR017853">
    <property type="entry name" value="GH"/>
</dbReference>
<evidence type="ECO:0000256" key="2">
    <source>
        <dbReference type="ARBA" id="ARBA00000927"/>
    </source>
</evidence>
<evidence type="ECO:0000259" key="18">
    <source>
        <dbReference type="Pfam" id="PF14699"/>
    </source>
</evidence>
<evidence type="ECO:0000256" key="7">
    <source>
        <dbReference type="ARBA" id="ARBA00020723"/>
    </source>
</evidence>
<dbReference type="SUPFAM" id="SSF51445">
    <property type="entry name" value="(Trans)glycosidases"/>
    <property type="match status" value="1"/>
</dbReference>
<evidence type="ECO:0000256" key="12">
    <source>
        <dbReference type="ARBA" id="ARBA00023056"/>
    </source>
</evidence>
<comment type="catalytic activity">
    <reaction evidence="1">
        <text>Transfers a segment of a (1-&gt;4)-alpha-D-glucan to a new position in an acceptor, which may be glucose or a (1-&gt;4)-alpha-D-glucan.</text>
        <dbReference type="EC" id="2.4.1.25"/>
    </reaction>
</comment>